<dbReference type="Gene3D" id="1.10.443.10">
    <property type="entry name" value="Intergrase catalytic core"/>
    <property type="match status" value="1"/>
</dbReference>
<dbReference type="RefSeq" id="WP_390189104.1">
    <property type="nucleotide sequence ID" value="NZ_JBHMEP010000001.1"/>
</dbReference>
<feature type="domain" description="Tyr recombinase" evidence="6">
    <location>
        <begin position="182"/>
        <end position="398"/>
    </location>
</feature>
<dbReference type="PROSITE" id="PS51900">
    <property type="entry name" value="CB"/>
    <property type="match status" value="1"/>
</dbReference>
<dbReference type="CDD" id="cd00397">
    <property type="entry name" value="DNA_BRE_C"/>
    <property type="match status" value="1"/>
</dbReference>
<keyword evidence="1" id="KW-0159">Chromosome partition</keyword>
<evidence type="ECO:0000313" key="9">
    <source>
        <dbReference type="Proteomes" id="UP001589645"/>
    </source>
</evidence>
<gene>
    <name evidence="8" type="ORF">ACFFUV_01175</name>
</gene>
<evidence type="ECO:0000256" key="5">
    <source>
        <dbReference type="PROSITE-ProRule" id="PRU01248"/>
    </source>
</evidence>
<keyword evidence="9" id="KW-1185">Reference proteome</keyword>
<feature type="domain" description="Core-binding (CB)" evidence="7">
    <location>
        <begin position="47"/>
        <end position="127"/>
    </location>
</feature>
<evidence type="ECO:0000259" key="7">
    <source>
        <dbReference type="PROSITE" id="PS51900"/>
    </source>
</evidence>
<keyword evidence="2" id="KW-0229">DNA integration</keyword>
<comment type="caution">
    <text evidence="8">The sequence shown here is derived from an EMBL/GenBank/DDBJ whole genome shotgun (WGS) entry which is preliminary data.</text>
</comment>
<dbReference type="InterPro" id="IPR044068">
    <property type="entry name" value="CB"/>
</dbReference>
<dbReference type="EMBL" id="JBHMEP010000001">
    <property type="protein sequence ID" value="MFB9133580.1"/>
    <property type="molecule type" value="Genomic_DNA"/>
</dbReference>
<dbReference type="Pfam" id="PF00589">
    <property type="entry name" value="Phage_integrase"/>
    <property type="match status" value="1"/>
</dbReference>
<evidence type="ECO:0000256" key="1">
    <source>
        <dbReference type="ARBA" id="ARBA00022829"/>
    </source>
</evidence>
<name>A0ABV5HH89_9VIBR</name>
<dbReference type="PANTHER" id="PTHR30349:SF81">
    <property type="entry name" value="TYROSINE RECOMBINASE XERC"/>
    <property type="match status" value="1"/>
</dbReference>
<organism evidence="8 9">
    <name type="scientific">Vibrio olivae</name>
    <dbReference type="NCBI Taxonomy" id="1243002"/>
    <lineage>
        <taxon>Bacteria</taxon>
        <taxon>Pseudomonadati</taxon>
        <taxon>Pseudomonadota</taxon>
        <taxon>Gammaproteobacteria</taxon>
        <taxon>Vibrionales</taxon>
        <taxon>Vibrionaceae</taxon>
        <taxon>Vibrio</taxon>
    </lineage>
</organism>
<dbReference type="PANTHER" id="PTHR30349">
    <property type="entry name" value="PHAGE INTEGRASE-RELATED"/>
    <property type="match status" value="1"/>
</dbReference>
<evidence type="ECO:0000256" key="4">
    <source>
        <dbReference type="ARBA" id="ARBA00023172"/>
    </source>
</evidence>
<proteinExistence type="predicted"/>
<dbReference type="SUPFAM" id="SSF56349">
    <property type="entry name" value="DNA breaking-rejoining enzymes"/>
    <property type="match status" value="1"/>
</dbReference>
<evidence type="ECO:0000256" key="2">
    <source>
        <dbReference type="ARBA" id="ARBA00022908"/>
    </source>
</evidence>
<accession>A0ABV5HH89</accession>
<dbReference type="InterPro" id="IPR050090">
    <property type="entry name" value="Tyrosine_recombinase_XerCD"/>
</dbReference>
<keyword evidence="3 5" id="KW-0238">DNA-binding</keyword>
<keyword evidence="4" id="KW-0233">DNA recombination</keyword>
<dbReference type="Proteomes" id="UP001589645">
    <property type="component" value="Unassembled WGS sequence"/>
</dbReference>
<evidence type="ECO:0000256" key="3">
    <source>
        <dbReference type="ARBA" id="ARBA00023125"/>
    </source>
</evidence>
<dbReference type="InterPro" id="IPR013762">
    <property type="entry name" value="Integrase-like_cat_sf"/>
</dbReference>
<sequence>MGSINYLKDFERWDFYSPLGQKLQMVDANDTPFITYANEAPCYEANMYMHKMLLDLLTAGTLRTYANQIIHLVDFCYENKMRFSKLTDSSFRLFIQFLQAERDKFGERVRTNNHIINIAHRCLDFLVFVQDLYELKNFIGQGKENAICVKVKKYRKVIEGSNHKIEEERLSHVSVPSKDAVKRKLSVSEDDALKVWNYIQDQENRNKRLRDIALYQSMEQLGARVEELHLITVEDVNKALGSTIEPHLNLTNLKRRDDITTRSIPVTSALLTDIKTYINKVRKKVIKSTIGKENDHGYLFISLTTGKRLKSATLTRYMNKWKRELGIEGELHAHLYRHAFITNKLKEIILQHKEITSADKFREHLLHTEKFKMQLKEWTGHTRIYSLDIYIHIVFAELNGYSKIYNAVKLKDSVTIVQRQVQSLKQQFKDKSITMTEGLLQIDMILSAFEFDIENSLC</sequence>
<dbReference type="InterPro" id="IPR002104">
    <property type="entry name" value="Integrase_catalytic"/>
</dbReference>
<reference evidence="8 9" key="1">
    <citation type="submission" date="2024-09" db="EMBL/GenBank/DDBJ databases">
        <authorList>
            <person name="Sun Q."/>
            <person name="Mori K."/>
        </authorList>
    </citation>
    <scope>NUCLEOTIDE SEQUENCE [LARGE SCALE GENOMIC DNA]</scope>
    <source>
        <strain evidence="8 9">CECT 8064</strain>
    </source>
</reference>
<evidence type="ECO:0000259" key="6">
    <source>
        <dbReference type="PROSITE" id="PS51898"/>
    </source>
</evidence>
<evidence type="ECO:0000313" key="8">
    <source>
        <dbReference type="EMBL" id="MFB9133580.1"/>
    </source>
</evidence>
<protein>
    <submittedName>
        <fullName evidence="8">Tyrosine-type recombinase/integrase</fullName>
    </submittedName>
</protein>
<dbReference type="PROSITE" id="PS51898">
    <property type="entry name" value="TYR_RECOMBINASE"/>
    <property type="match status" value="1"/>
</dbReference>
<dbReference type="InterPro" id="IPR011010">
    <property type="entry name" value="DNA_brk_join_enz"/>
</dbReference>